<name>R4V7E0_9GAMM</name>
<protein>
    <recommendedName>
        <fullName evidence="4">Peptidoglycan-binding protein CsiV</fullName>
    </recommendedName>
</protein>
<keyword evidence="1" id="KW-0732">Signal</keyword>
<accession>R4V7E0</accession>
<reference evidence="2 3" key="1">
    <citation type="journal article" date="2013" name="Genome Announc.">
        <title>Draft Genome of Spiribacter salinus M19-40, an Abundant Gammaproteobacterium in Aquatic Hypersaline Environments.</title>
        <authorList>
            <person name="Leon M.J."/>
            <person name="Ghai R."/>
            <person name="Fernandez A.B."/>
            <person name="Sanchez-Porro C."/>
            <person name="Rodriguez-Valera F."/>
            <person name="Ventosa A."/>
        </authorList>
    </citation>
    <scope>NUCLEOTIDE SEQUENCE [LARGE SCALE GENOMIC DNA]</scope>
    <source>
        <strain evidence="2">M19-40</strain>
    </source>
</reference>
<dbReference type="OrthoDB" id="5566524at2"/>
<dbReference type="InterPro" id="IPR021241">
    <property type="entry name" value="CsiV"/>
</dbReference>
<evidence type="ECO:0008006" key="4">
    <source>
        <dbReference type="Google" id="ProtNLM"/>
    </source>
</evidence>
<evidence type="ECO:0000313" key="2">
    <source>
        <dbReference type="EMBL" id="AGM40930.1"/>
    </source>
</evidence>
<dbReference type="EMBL" id="CP005963">
    <property type="protein sequence ID" value="AGM40930.1"/>
    <property type="molecule type" value="Genomic_DNA"/>
</dbReference>
<keyword evidence="3" id="KW-1185">Reference proteome</keyword>
<evidence type="ECO:0000256" key="1">
    <source>
        <dbReference type="SAM" id="SignalP"/>
    </source>
</evidence>
<organism evidence="2 3">
    <name type="scientific">Spiribacter salinus M19-40</name>
    <dbReference type="NCBI Taxonomy" id="1260251"/>
    <lineage>
        <taxon>Bacteria</taxon>
        <taxon>Pseudomonadati</taxon>
        <taxon>Pseudomonadota</taxon>
        <taxon>Gammaproteobacteria</taxon>
        <taxon>Chromatiales</taxon>
        <taxon>Ectothiorhodospiraceae</taxon>
        <taxon>Spiribacter</taxon>
    </lineage>
</organism>
<dbReference type="KEGG" id="ssal:SPISAL_04180"/>
<feature type="signal peptide" evidence="1">
    <location>
        <begin position="1"/>
        <end position="30"/>
    </location>
</feature>
<dbReference type="AlphaFoldDB" id="R4V7E0"/>
<dbReference type="Proteomes" id="UP000017881">
    <property type="component" value="Chromosome"/>
</dbReference>
<dbReference type="PATRIC" id="fig|1260251.3.peg.842"/>
<proteinExistence type="predicted"/>
<dbReference type="Pfam" id="PF10972">
    <property type="entry name" value="CsiV"/>
    <property type="match status" value="1"/>
</dbReference>
<sequence length="202" mass="22958">MEANVKRRPYRFYLPMLLLLGLALTGQAPAQDNSDSPQYYRVEVILLGQPPIAETFAEAPSETPPPLPVRFAWPLQDPGEEGLGYTRVPESERALNTIARRLRDREGFTVYWHTAWEQPGLDADRAQSVALPADLGADAPRGMLRVYRSRYLHAEIELRAPADDDRTWVMSDARRMRSDERHYVDHPALGVIIEVTEVPDPR</sequence>
<dbReference type="HOGENOM" id="CLU_072067_1_0_6"/>
<feature type="chain" id="PRO_5004371876" description="Peptidoglycan-binding protein CsiV" evidence="1">
    <location>
        <begin position="31"/>
        <end position="202"/>
    </location>
</feature>
<gene>
    <name evidence="2" type="ORF">SPISAL_04180</name>
</gene>
<evidence type="ECO:0000313" key="3">
    <source>
        <dbReference type="Proteomes" id="UP000017881"/>
    </source>
</evidence>